<gene>
    <name evidence="11" type="ORF">HF086_010926</name>
</gene>
<proteinExistence type="inferred from homology"/>
<sequence>MKLKKFLFENEAVVGINSPSQYLYIKIVRFVLAIVGAWPKKEIGEPEPRYQTIMINTFYFGVVNAALFGSITYVYFHNSELSFLEVGHMYIVILMSAVDVKYRDLAKEFLTKLHLFYFKDRSPYAILTHKKVHLICHLFSLWLLSQMLTGLSLFNLIPMYTNYSSGRYASGGTQNATFEHSLYFPYPFNTSTDINGYIVACILHWLLSYFCATWFCMFDLFLSIMVFHLWGHFKILINSLDNFPKPSTQVSCTLEGGFIVNAEKFSKEELVKVSRQLKECIDYHREIIHRTVESEKLKHAVYGLPWECMDANNRKVVAFFLMNVQEPVHIKALGVANVGVTSMAAILKTSMSYFTFLRSM</sequence>
<evidence type="ECO:0000313" key="11">
    <source>
        <dbReference type="EMBL" id="KAH9637515.1"/>
    </source>
</evidence>
<comment type="subcellular location">
    <subcellularLocation>
        <location evidence="1 10">Cell membrane</location>
        <topology evidence="1 10">Multi-pass membrane protein</topology>
    </subcellularLocation>
</comment>
<dbReference type="EMBL" id="JACEFF010000446">
    <property type="protein sequence ID" value="KAH9637515.1"/>
    <property type="molecule type" value="Genomic_DNA"/>
</dbReference>
<dbReference type="PANTHER" id="PTHR21137:SF35">
    <property type="entry name" value="ODORANT RECEPTOR 19A-RELATED"/>
    <property type="match status" value="1"/>
</dbReference>
<feature type="transmembrane region" description="Helical" evidence="10">
    <location>
        <begin position="197"/>
        <end position="230"/>
    </location>
</feature>
<name>A0A922MJD9_SPOEX</name>
<keyword evidence="2" id="KW-1003">Cell membrane</keyword>
<evidence type="ECO:0000256" key="6">
    <source>
        <dbReference type="ARBA" id="ARBA00022989"/>
    </source>
</evidence>
<dbReference type="GO" id="GO:0005886">
    <property type="term" value="C:plasma membrane"/>
    <property type="evidence" value="ECO:0007669"/>
    <property type="project" value="UniProtKB-SubCell"/>
</dbReference>
<comment type="caution">
    <text evidence="11">The sequence shown here is derived from an EMBL/GenBank/DDBJ whole genome shotgun (WGS) entry which is preliminary data.</text>
</comment>
<dbReference type="Proteomes" id="UP000814243">
    <property type="component" value="Unassembled WGS sequence"/>
</dbReference>
<keyword evidence="8 10" id="KW-0675">Receptor</keyword>
<comment type="similarity">
    <text evidence="10">Belongs to the insect chemoreceptor superfamily. Heteromeric odorant receptor channel (TC 1.A.69) family.</text>
</comment>
<evidence type="ECO:0000256" key="2">
    <source>
        <dbReference type="ARBA" id="ARBA00022475"/>
    </source>
</evidence>
<keyword evidence="7 10" id="KW-0472">Membrane</keyword>
<keyword evidence="4 10" id="KW-0812">Transmembrane</keyword>
<dbReference type="AlphaFoldDB" id="A0A922MJD9"/>
<evidence type="ECO:0000313" key="12">
    <source>
        <dbReference type="Proteomes" id="UP000814243"/>
    </source>
</evidence>
<evidence type="ECO:0000256" key="8">
    <source>
        <dbReference type="ARBA" id="ARBA00023170"/>
    </source>
</evidence>
<evidence type="ECO:0000256" key="3">
    <source>
        <dbReference type="ARBA" id="ARBA00022606"/>
    </source>
</evidence>
<feature type="transmembrane region" description="Helical" evidence="10">
    <location>
        <begin position="134"/>
        <end position="157"/>
    </location>
</feature>
<organism evidence="11 12">
    <name type="scientific">Spodoptera exigua</name>
    <name type="common">Beet armyworm</name>
    <name type="synonym">Noctua fulgens</name>
    <dbReference type="NCBI Taxonomy" id="7107"/>
    <lineage>
        <taxon>Eukaryota</taxon>
        <taxon>Metazoa</taxon>
        <taxon>Ecdysozoa</taxon>
        <taxon>Arthropoda</taxon>
        <taxon>Hexapoda</taxon>
        <taxon>Insecta</taxon>
        <taxon>Pterygota</taxon>
        <taxon>Neoptera</taxon>
        <taxon>Endopterygota</taxon>
        <taxon>Lepidoptera</taxon>
        <taxon>Glossata</taxon>
        <taxon>Ditrysia</taxon>
        <taxon>Noctuoidea</taxon>
        <taxon>Noctuidae</taxon>
        <taxon>Amphipyrinae</taxon>
        <taxon>Spodoptera</taxon>
    </lineage>
</organism>
<dbReference type="InterPro" id="IPR004117">
    <property type="entry name" value="7tm6_olfct_rcpt"/>
</dbReference>
<keyword evidence="5 10" id="KW-0552">Olfaction</keyword>
<keyword evidence="6 10" id="KW-1133">Transmembrane helix</keyword>
<evidence type="ECO:0000256" key="1">
    <source>
        <dbReference type="ARBA" id="ARBA00004651"/>
    </source>
</evidence>
<dbReference type="GO" id="GO:0005549">
    <property type="term" value="F:odorant binding"/>
    <property type="evidence" value="ECO:0007669"/>
    <property type="project" value="InterPro"/>
</dbReference>
<evidence type="ECO:0000256" key="5">
    <source>
        <dbReference type="ARBA" id="ARBA00022725"/>
    </source>
</evidence>
<feature type="transmembrane region" description="Helical" evidence="10">
    <location>
        <begin position="58"/>
        <end position="76"/>
    </location>
</feature>
<keyword evidence="9 10" id="KW-0807">Transducer</keyword>
<dbReference type="GO" id="GO:0007165">
    <property type="term" value="P:signal transduction"/>
    <property type="evidence" value="ECO:0007669"/>
    <property type="project" value="UniProtKB-KW"/>
</dbReference>
<dbReference type="PANTHER" id="PTHR21137">
    <property type="entry name" value="ODORANT RECEPTOR"/>
    <property type="match status" value="1"/>
</dbReference>
<comment type="caution">
    <text evidence="10">Lacks conserved residue(s) required for the propagation of feature annotation.</text>
</comment>
<evidence type="ECO:0000256" key="10">
    <source>
        <dbReference type="RuleBase" id="RU351113"/>
    </source>
</evidence>
<dbReference type="Pfam" id="PF02949">
    <property type="entry name" value="7tm_6"/>
    <property type="match status" value="2"/>
</dbReference>
<evidence type="ECO:0000256" key="9">
    <source>
        <dbReference type="ARBA" id="ARBA00023224"/>
    </source>
</evidence>
<evidence type="ECO:0000256" key="4">
    <source>
        <dbReference type="ARBA" id="ARBA00022692"/>
    </source>
</evidence>
<evidence type="ECO:0000256" key="7">
    <source>
        <dbReference type="ARBA" id="ARBA00023136"/>
    </source>
</evidence>
<feature type="transmembrane region" description="Helical" evidence="10">
    <location>
        <begin position="82"/>
        <end position="102"/>
    </location>
</feature>
<protein>
    <recommendedName>
        <fullName evidence="10">Odorant receptor</fullName>
    </recommendedName>
</protein>
<dbReference type="GO" id="GO:0004984">
    <property type="term" value="F:olfactory receptor activity"/>
    <property type="evidence" value="ECO:0007669"/>
    <property type="project" value="InterPro"/>
</dbReference>
<accession>A0A922MJD9</accession>
<keyword evidence="3 10" id="KW-0716">Sensory transduction</keyword>
<reference evidence="11" key="1">
    <citation type="journal article" date="2021" name="G3 (Bethesda)">
        <title>Genome and transcriptome analysis of the beet armyworm Spodoptera exigua reveals targets for pest control. .</title>
        <authorList>
            <person name="Simon S."/>
            <person name="Breeschoten T."/>
            <person name="Jansen H.J."/>
            <person name="Dirks R.P."/>
            <person name="Schranz M.E."/>
            <person name="Ros V.I.D."/>
        </authorList>
    </citation>
    <scope>NUCLEOTIDE SEQUENCE</scope>
    <source>
        <strain evidence="11">TB_SE_WUR_2020</strain>
    </source>
</reference>